<dbReference type="InterPro" id="IPR016040">
    <property type="entry name" value="NAD(P)-bd_dom"/>
</dbReference>
<reference evidence="2 3" key="1">
    <citation type="submission" date="2019-12" db="EMBL/GenBank/DDBJ databases">
        <title>Genomic-based taxomic classification of the family Erythrobacteraceae.</title>
        <authorList>
            <person name="Xu L."/>
        </authorList>
    </citation>
    <scope>NUCLEOTIDE SEQUENCE [LARGE SCALE GENOMIC DNA]</scope>
    <source>
        <strain evidence="2 3">H32</strain>
    </source>
</reference>
<dbReference type="Proteomes" id="UP000444401">
    <property type="component" value="Unassembled WGS sequence"/>
</dbReference>
<feature type="domain" description="NAD(P)-binding" evidence="1">
    <location>
        <begin position="11"/>
        <end position="142"/>
    </location>
</feature>
<proteinExistence type="predicted"/>
<gene>
    <name evidence="2" type="ORF">GRI72_02550</name>
</gene>
<comment type="caution">
    <text evidence="2">The sequence shown here is derived from an EMBL/GenBank/DDBJ whole genome shotgun (WGS) entry which is preliminary data.</text>
</comment>
<dbReference type="PANTHER" id="PTHR14097:SF7">
    <property type="entry name" value="OXIDOREDUCTASE HTATIP2"/>
    <property type="match status" value="1"/>
</dbReference>
<dbReference type="EMBL" id="WTYO01000001">
    <property type="protein sequence ID" value="MXO67713.1"/>
    <property type="molecule type" value="Genomic_DNA"/>
</dbReference>
<sequence>MSDPLRIALVGATGLVGREAIALSVGREDVRLTGLARREVPLPRGARMEMFVAEPGRWGEVLEAVRPSALICALGTTWRKAGEDEDAFRAVDRDLVLETARAAREHGVERMVAISSAGASLAARAFYLRVKAEMERDLAKVGFRRLDLLRPGLLRGARDGDRRRAERIGIALSPVTDLLLHGSWRGYRSIPARTVAEAALALAMRRAGGRFRHDNDAIRRAARELPQPLPA</sequence>
<dbReference type="SUPFAM" id="SSF51735">
    <property type="entry name" value="NAD(P)-binding Rossmann-fold domains"/>
    <property type="match status" value="1"/>
</dbReference>
<accession>A0ABW9UTI8</accession>
<name>A0ABW9UTI8_9SPHN</name>
<dbReference type="PANTHER" id="PTHR14097">
    <property type="entry name" value="OXIDOREDUCTASE HTATIP2"/>
    <property type="match status" value="1"/>
</dbReference>
<evidence type="ECO:0000259" key="1">
    <source>
        <dbReference type="Pfam" id="PF13460"/>
    </source>
</evidence>
<keyword evidence="3" id="KW-1185">Reference proteome</keyword>
<protein>
    <submittedName>
        <fullName evidence="2">NAD(P)H-binding protein</fullName>
    </submittedName>
</protein>
<dbReference type="InterPro" id="IPR036291">
    <property type="entry name" value="NAD(P)-bd_dom_sf"/>
</dbReference>
<dbReference type="RefSeq" id="WP_160732341.1">
    <property type="nucleotide sequence ID" value="NZ_WTYO01000001.1"/>
</dbReference>
<organism evidence="2 3">
    <name type="scientific">Pelagerythrobacter marinus</name>
    <dbReference type="NCBI Taxonomy" id="538382"/>
    <lineage>
        <taxon>Bacteria</taxon>
        <taxon>Pseudomonadati</taxon>
        <taxon>Pseudomonadota</taxon>
        <taxon>Alphaproteobacteria</taxon>
        <taxon>Sphingomonadales</taxon>
        <taxon>Erythrobacteraceae</taxon>
        <taxon>Pelagerythrobacter</taxon>
    </lineage>
</organism>
<dbReference type="Pfam" id="PF13460">
    <property type="entry name" value="NAD_binding_10"/>
    <property type="match status" value="1"/>
</dbReference>
<dbReference type="Gene3D" id="3.40.50.720">
    <property type="entry name" value="NAD(P)-binding Rossmann-like Domain"/>
    <property type="match status" value="1"/>
</dbReference>
<evidence type="ECO:0000313" key="3">
    <source>
        <dbReference type="Proteomes" id="UP000444401"/>
    </source>
</evidence>
<evidence type="ECO:0000313" key="2">
    <source>
        <dbReference type="EMBL" id="MXO67713.1"/>
    </source>
</evidence>